<accession>A0A8C7MMP3</accession>
<evidence type="ECO:0000256" key="13">
    <source>
        <dbReference type="SAM" id="SignalP"/>
    </source>
</evidence>
<dbReference type="GO" id="GO:0005634">
    <property type="term" value="C:nucleus"/>
    <property type="evidence" value="ECO:0007669"/>
    <property type="project" value="TreeGrafter"/>
</dbReference>
<evidence type="ECO:0000256" key="2">
    <source>
        <dbReference type="ARBA" id="ARBA00007359"/>
    </source>
</evidence>
<dbReference type="AlphaFoldDB" id="A0A8C7MMP3"/>
<feature type="chain" id="PRO_5034435299" description="Deoxyribonuclease-1-like 1" evidence="13">
    <location>
        <begin position="31"/>
        <end position="384"/>
    </location>
</feature>
<dbReference type="Ensembl" id="ENSOKIT00005070245.1">
    <property type="protein sequence ID" value="ENSOKIP00005066040.1"/>
    <property type="gene ID" value="ENSOKIG00005028367.1"/>
</dbReference>
<proteinExistence type="inferred from homology"/>
<dbReference type="PRINTS" id="PR00130">
    <property type="entry name" value="DNASEI"/>
</dbReference>
<sequence>MSFPFTASSSVMTCHSPLLLLLGIFGLCSSFKICAFNVQNFDDAKAANFRVMHTLTRIVSRCDICLLQEVKDTQGNATKALVEALNRYDAYHYKYVASGVLGRTPQDQEQYVYLYRNETVELTAQYQYVDRKEGNAAVFSRDPFVVRFQAKETVIGDFSLIPLHTMASDAIKEIDKLYDVFEEIKMKWNTENVMFLGAFNAGCGHMTRQDKANIRLFSIPGFFWLIRDQVDTTVGDTTSCAYDRIVVHGERFLKTIKPYSAQVFNIANEYKLSKERVISSLQTTFSFSLSNSYPSSKKPQEKMYHPRHAKVTCFMSVSCVIDVMTQNKLISKFQVLEVSDHFPIEVELKTKSSGQLQAPVQPLLLIALSVITSALHILPSTSMV</sequence>
<dbReference type="Pfam" id="PF03372">
    <property type="entry name" value="Exo_endo_phos"/>
    <property type="match status" value="1"/>
</dbReference>
<dbReference type="Proteomes" id="UP000694557">
    <property type="component" value="Unassembled WGS sequence"/>
</dbReference>
<evidence type="ECO:0000259" key="14">
    <source>
        <dbReference type="Pfam" id="PF03372"/>
    </source>
</evidence>
<dbReference type="CDD" id="cd10282">
    <property type="entry name" value="DNase1"/>
    <property type="match status" value="1"/>
</dbReference>
<organism evidence="15 16">
    <name type="scientific">Oncorhynchus kisutch</name>
    <name type="common">Coho salmon</name>
    <name type="synonym">Salmo kisutch</name>
    <dbReference type="NCBI Taxonomy" id="8019"/>
    <lineage>
        <taxon>Eukaryota</taxon>
        <taxon>Metazoa</taxon>
        <taxon>Chordata</taxon>
        <taxon>Craniata</taxon>
        <taxon>Vertebrata</taxon>
        <taxon>Euteleostomi</taxon>
        <taxon>Actinopterygii</taxon>
        <taxon>Neopterygii</taxon>
        <taxon>Teleostei</taxon>
        <taxon>Protacanthopterygii</taxon>
        <taxon>Salmoniformes</taxon>
        <taxon>Salmonidae</taxon>
        <taxon>Salmoninae</taxon>
        <taxon>Oncorhynchus</taxon>
    </lineage>
</organism>
<dbReference type="SMART" id="SM00476">
    <property type="entry name" value="DNaseIc"/>
    <property type="match status" value="1"/>
</dbReference>
<name>A0A8C7MMP3_ONCKI</name>
<dbReference type="Gene3D" id="3.60.10.10">
    <property type="entry name" value="Endonuclease/exonuclease/phosphatase"/>
    <property type="match status" value="1"/>
</dbReference>
<dbReference type="InterPro" id="IPR036691">
    <property type="entry name" value="Endo/exonu/phosph_ase_sf"/>
</dbReference>
<evidence type="ECO:0000256" key="1">
    <source>
        <dbReference type="ARBA" id="ARBA00004240"/>
    </source>
</evidence>
<gene>
    <name evidence="15" type="primary">LOC109869847</name>
</gene>
<dbReference type="GO" id="GO:0004530">
    <property type="term" value="F:deoxyribonuclease I activity"/>
    <property type="evidence" value="ECO:0007669"/>
    <property type="project" value="TreeGrafter"/>
</dbReference>
<evidence type="ECO:0000313" key="16">
    <source>
        <dbReference type="Proteomes" id="UP000694557"/>
    </source>
</evidence>
<feature type="domain" description="Endonuclease/exonuclease/phosphatase" evidence="14">
    <location>
        <begin position="35"/>
        <end position="251"/>
    </location>
</feature>
<evidence type="ECO:0000256" key="7">
    <source>
        <dbReference type="ARBA" id="ARBA00022824"/>
    </source>
</evidence>
<evidence type="ECO:0000256" key="5">
    <source>
        <dbReference type="ARBA" id="ARBA00022759"/>
    </source>
</evidence>
<dbReference type="InterPro" id="IPR005135">
    <property type="entry name" value="Endo/exonuclease/phosphatase"/>
</dbReference>
<evidence type="ECO:0000256" key="6">
    <source>
        <dbReference type="ARBA" id="ARBA00022801"/>
    </source>
</evidence>
<keyword evidence="6" id="KW-0378">Hydrolase</keyword>
<comment type="similarity">
    <text evidence="2">Belongs to the DNase I family.</text>
</comment>
<reference evidence="15" key="1">
    <citation type="submission" date="2025-08" db="UniProtKB">
        <authorList>
            <consortium name="Ensembl"/>
        </authorList>
    </citation>
    <scope>IDENTIFICATION</scope>
</reference>
<dbReference type="InterPro" id="IPR016202">
    <property type="entry name" value="DNase_I"/>
</dbReference>
<reference evidence="15" key="2">
    <citation type="submission" date="2025-09" db="UniProtKB">
        <authorList>
            <consortium name="Ensembl"/>
        </authorList>
    </citation>
    <scope>IDENTIFICATION</scope>
</reference>
<keyword evidence="7" id="KW-0256">Endoplasmic reticulum</keyword>
<comment type="subcellular location">
    <subcellularLocation>
        <location evidence="1">Endoplasmic reticulum</location>
    </subcellularLocation>
</comment>
<keyword evidence="8" id="KW-1015">Disulfide bond</keyword>
<dbReference type="GO" id="GO:0003677">
    <property type="term" value="F:DNA binding"/>
    <property type="evidence" value="ECO:0007669"/>
    <property type="project" value="TreeGrafter"/>
</dbReference>
<evidence type="ECO:0000256" key="8">
    <source>
        <dbReference type="ARBA" id="ARBA00023157"/>
    </source>
</evidence>
<dbReference type="PANTHER" id="PTHR11371">
    <property type="entry name" value="DEOXYRIBONUCLEASE"/>
    <property type="match status" value="1"/>
</dbReference>
<keyword evidence="9" id="KW-0325">Glycoprotein</keyword>
<dbReference type="GO" id="GO:0006308">
    <property type="term" value="P:DNA catabolic process"/>
    <property type="evidence" value="ECO:0007669"/>
    <property type="project" value="InterPro"/>
</dbReference>
<protein>
    <recommendedName>
        <fullName evidence="10">Deoxyribonuclease-1-like 1</fullName>
    </recommendedName>
    <alternativeName>
        <fullName evidence="12">DNase X</fullName>
    </alternativeName>
    <alternativeName>
        <fullName evidence="11">Deoxyribonuclease I-like 1</fullName>
    </alternativeName>
</protein>
<keyword evidence="16" id="KW-1185">Reference proteome</keyword>
<evidence type="ECO:0000256" key="9">
    <source>
        <dbReference type="ARBA" id="ARBA00023180"/>
    </source>
</evidence>
<dbReference type="SUPFAM" id="SSF56219">
    <property type="entry name" value="DNase I-like"/>
    <property type="match status" value="1"/>
</dbReference>
<evidence type="ECO:0000256" key="10">
    <source>
        <dbReference type="ARBA" id="ARBA00041152"/>
    </source>
</evidence>
<keyword evidence="5" id="KW-0255">Endonuclease</keyword>
<keyword evidence="3" id="KW-0540">Nuclease</keyword>
<dbReference type="GO" id="GO:0005783">
    <property type="term" value="C:endoplasmic reticulum"/>
    <property type="evidence" value="ECO:0007669"/>
    <property type="project" value="UniProtKB-SubCell"/>
</dbReference>
<evidence type="ECO:0000313" key="15">
    <source>
        <dbReference type="Ensembl" id="ENSOKIP00005066040.1"/>
    </source>
</evidence>
<keyword evidence="4 13" id="KW-0732">Signal</keyword>
<evidence type="ECO:0000256" key="3">
    <source>
        <dbReference type="ARBA" id="ARBA00022722"/>
    </source>
</evidence>
<dbReference type="GeneTree" id="ENSGT00950000182846"/>
<evidence type="ECO:0000256" key="11">
    <source>
        <dbReference type="ARBA" id="ARBA00042003"/>
    </source>
</evidence>
<feature type="signal peptide" evidence="13">
    <location>
        <begin position="1"/>
        <end position="30"/>
    </location>
</feature>
<evidence type="ECO:0000256" key="12">
    <source>
        <dbReference type="ARBA" id="ARBA00043073"/>
    </source>
</evidence>
<dbReference type="PANTHER" id="PTHR11371:SF28">
    <property type="entry name" value="DEOXYRIBONUCLEASE-1-LIKE 1"/>
    <property type="match status" value="1"/>
</dbReference>
<evidence type="ECO:0000256" key="4">
    <source>
        <dbReference type="ARBA" id="ARBA00022729"/>
    </source>
</evidence>